<dbReference type="AlphaFoldDB" id="A0A0F9FR05"/>
<proteinExistence type="predicted"/>
<dbReference type="EMBL" id="LAZR01031522">
    <property type="protein sequence ID" value="KKL53502.1"/>
    <property type="molecule type" value="Genomic_DNA"/>
</dbReference>
<name>A0A0F9FR05_9ZZZZ</name>
<protein>
    <submittedName>
        <fullName evidence="1">Uncharacterized protein</fullName>
    </submittedName>
</protein>
<evidence type="ECO:0000313" key="1">
    <source>
        <dbReference type="EMBL" id="KKL53502.1"/>
    </source>
</evidence>
<reference evidence="1" key="1">
    <citation type="journal article" date="2015" name="Nature">
        <title>Complex archaea that bridge the gap between prokaryotes and eukaryotes.</title>
        <authorList>
            <person name="Spang A."/>
            <person name="Saw J.H."/>
            <person name="Jorgensen S.L."/>
            <person name="Zaremba-Niedzwiedzka K."/>
            <person name="Martijn J."/>
            <person name="Lind A.E."/>
            <person name="van Eijk R."/>
            <person name="Schleper C."/>
            <person name="Guy L."/>
            <person name="Ettema T.J."/>
        </authorList>
    </citation>
    <scope>NUCLEOTIDE SEQUENCE</scope>
</reference>
<comment type="caution">
    <text evidence="1">The sequence shown here is derived from an EMBL/GenBank/DDBJ whole genome shotgun (WGS) entry which is preliminary data.</text>
</comment>
<gene>
    <name evidence="1" type="ORF">LCGC14_2274830</name>
</gene>
<organism evidence="1">
    <name type="scientific">marine sediment metagenome</name>
    <dbReference type="NCBI Taxonomy" id="412755"/>
    <lineage>
        <taxon>unclassified sequences</taxon>
        <taxon>metagenomes</taxon>
        <taxon>ecological metagenomes</taxon>
    </lineage>
</organism>
<sequence length="122" mass="13550">MIPFKPNANLQQVPEVKEGYVLSGGPVKWVPYKPQGAKQTNRKGRWKAMNEYGGWNNCETPAEVWPEFIDYHAQAARIAAFEAASLKILPLIEAAGREEVTDCADWDEAENMIRAAMKGGDA</sequence>
<accession>A0A0F9FR05</accession>